<dbReference type="EC" id="3.5.1.28" evidence="2"/>
<evidence type="ECO:0000256" key="4">
    <source>
        <dbReference type="SAM" id="MobiDB-lite"/>
    </source>
</evidence>
<evidence type="ECO:0000259" key="5">
    <source>
        <dbReference type="SMART" id="SM00646"/>
    </source>
</evidence>
<keyword evidence="3" id="KW-0378">Hydrolase</keyword>
<accession>A0A0F6SFK9</accession>
<keyword evidence="7" id="KW-1185">Reference proteome</keyword>
<protein>
    <recommendedName>
        <fullName evidence="2">N-acetylmuramoyl-L-alanine amidase</fullName>
        <ecNumber evidence="2">3.5.1.28</ecNumber>
    </recommendedName>
</protein>
<dbReference type="GO" id="GO:0030288">
    <property type="term" value="C:outer membrane-bounded periplasmic space"/>
    <property type="evidence" value="ECO:0007669"/>
    <property type="project" value="TreeGrafter"/>
</dbReference>
<dbReference type="SUPFAM" id="SSF53187">
    <property type="entry name" value="Zn-dependent exopeptidases"/>
    <property type="match status" value="1"/>
</dbReference>
<gene>
    <name evidence="6" type="ORF">DB32_004273</name>
</gene>
<dbReference type="Gene3D" id="3.40.630.40">
    <property type="entry name" value="Zn-dependent exopeptidases"/>
    <property type="match status" value="1"/>
</dbReference>
<dbReference type="SMART" id="SM00646">
    <property type="entry name" value="Ami_3"/>
    <property type="match status" value="1"/>
</dbReference>
<evidence type="ECO:0000256" key="1">
    <source>
        <dbReference type="ARBA" id="ARBA00001561"/>
    </source>
</evidence>
<organism evidence="6 7">
    <name type="scientific">Sandaracinus amylolyticus</name>
    <dbReference type="NCBI Taxonomy" id="927083"/>
    <lineage>
        <taxon>Bacteria</taxon>
        <taxon>Pseudomonadati</taxon>
        <taxon>Myxococcota</taxon>
        <taxon>Polyangia</taxon>
        <taxon>Polyangiales</taxon>
        <taxon>Sandaracinaceae</taxon>
        <taxon>Sandaracinus</taxon>
    </lineage>
</organism>
<dbReference type="InterPro" id="IPR050695">
    <property type="entry name" value="N-acetylmuramoyl_amidase_3"/>
</dbReference>
<dbReference type="GO" id="GO:0009253">
    <property type="term" value="P:peptidoglycan catabolic process"/>
    <property type="evidence" value="ECO:0007669"/>
    <property type="project" value="InterPro"/>
</dbReference>
<dbReference type="CDD" id="cd02696">
    <property type="entry name" value="MurNAc-LAA"/>
    <property type="match status" value="1"/>
</dbReference>
<feature type="domain" description="MurNAc-LAA" evidence="5">
    <location>
        <begin position="430"/>
        <end position="582"/>
    </location>
</feature>
<dbReference type="Pfam" id="PF01520">
    <property type="entry name" value="Amidase_3"/>
    <property type="match status" value="1"/>
</dbReference>
<dbReference type="InterPro" id="IPR002508">
    <property type="entry name" value="MurNAc-LAA_cat"/>
</dbReference>
<evidence type="ECO:0000313" key="7">
    <source>
        <dbReference type="Proteomes" id="UP000034883"/>
    </source>
</evidence>
<sequence>MESGRDRDTHRDEPVHRARSVHPVSPRCYSRRSWLNSVMLALLVAACGAPAETDVDTGPRDSGRASPPEVSELDAMGIPLDRLRAIEDAWAARAGASEQGVRAARRAASLARVRALREPDGDGLARARALLADASLRRDVPGACDAAIDLARLEARDAVDPTAAYLVAHRASRRWTDEACALEARRILGALEGHRPDRALLAAIDADPNADDPSIGLAGDPEPPRDALEAWAAERTISGEPATLESIVVYGHEDREARSVRVVLALDRVAAYERLDLPAAGELPARVAIDLASTTPASALPSTIPVGAAGLARIRHARRDDRTRVVLDLEPGTGARVFLLPQPFRVVIDVTRGEPGAATTTGAARDVDLILIDPGHGGDDYGARAFGMREADIVLDLAMRVRDVLRRRLPNVRIVLTRDRDVFVSLEQRAAMANAVSADAFVSIHLNAADESVDHGGVTTFVLDTTNDRQALRLAARENGTTTAEVGGLARILAGLRREEQVATSRALAERIHRGTLAGGRTVLPRLHDRGVRSAMFYVLVGATMPAVLVEASFMTREDEADALRNDRYRGALADGIAEGIVRWVEGR</sequence>
<feature type="region of interest" description="Disordered" evidence="4">
    <location>
        <begin position="1"/>
        <end position="23"/>
    </location>
</feature>
<dbReference type="PANTHER" id="PTHR30404:SF0">
    <property type="entry name" value="N-ACETYLMURAMOYL-L-ALANINE AMIDASE AMIC"/>
    <property type="match status" value="1"/>
</dbReference>
<dbReference type="STRING" id="927083.DB32_004273"/>
<reference evidence="6 7" key="1">
    <citation type="submission" date="2015-03" db="EMBL/GenBank/DDBJ databases">
        <title>Genome assembly of Sandaracinus amylolyticus DSM 53668.</title>
        <authorList>
            <person name="Sharma G."/>
            <person name="Subramanian S."/>
        </authorList>
    </citation>
    <scope>NUCLEOTIDE SEQUENCE [LARGE SCALE GENOMIC DNA]</scope>
    <source>
        <strain evidence="6 7">DSM 53668</strain>
    </source>
</reference>
<comment type="catalytic activity">
    <reaction evidence="1">
        <text>Hydrolyzes the link between N-acetylmuramoyl residues and L-amino acid residues in certain cell-wall glycopeptides.</text>
        <dbReference type="EC" id="3.5.1.28"/>
    </reaction>
</comment>
<dbReference type="PANTHER" id="PTHR30404">
    <property type="entry name" value="N-ACETYLMURAMOYL-L-ALANINE AMIDASE"/>
    <property type="match status" value="1"/>
</dbReference>
<dbReference type="EMBL" id="CP011125">
    <property type="protein sequence ID" value="AKF07124.1"/>
    <property type="molecule type" value="Genomic_DNA"/>
</dbReference>
<feature type="region of interest" description="Disordered" evidence="4">
    <location>
        <begin position="51"/>
        <end position="71"/>
    </location>
</feature>
<evidence type="ECO:0000256" key="2">
    <source>
        <dbReference type="ARBA" id="ARBA00011901"/>
    </source>
</evidence>
<dbReference type="KEGG" id="samy:DB32_004273"/>
<evidence type="ECO:0000313" key="6">
    <source>
        <dbReference type="EMBL" id="AKF07124.1"/>
    </source>
</evidence>
<dbReference type="Proteomes" id="UP000034883">
    <property type="component" value="Chromosome"/>
</dbReference>
<proteinExistence type="predicted"/>
<evidence type="ECO:0000256" key="3">
    <source>
        <dbReference type="ARBA" id="ARBA00022801"/>
    </source>
</evidence>
<dbReference type="GO" id="GO:0008745">
    <property type="term" value="F:N-acetylmuramoyl-L-alanine amidase activity"/>
    <property type="evidence" value="ECO:0007669"/>
    <property type="project" value="UniProtKB-EC"/>
</dbReference>
<name>A0A0F6SFK9_9BACT</name>
<feature type="compositionally biased region" description="Basic and acidic residues" evidence="4">
    <location>
        <begin position="1"/>
        <end position="16"/>
    </location>
</feature>
<dbReference type="Gene3D" id="2.60.40.3500">
    <property type="match status" value="1"/>
</dbReference>
<dbReference type="AlphaFoldDB" id="A0A0F6SFK9"/>